<dbReference type="RefSeq" id="WP_243554756.1">
    <property type="nucleotide sequence ID" value="NZ_CP094528.1"/>
</dbReference>
<dbReference type="Gene3D" id="3.40.50.300">
    <property type="entry name" value="P-loop containing nucleotide triphosphate hydrolases"/>
    <property type="match status" value="1"/>
</dbReference>
<keyword evidence="6" id="KW-1185">Reference proteome</keyword>
<evidence type="ECO:0000259" key="4">
    <source>
        <dbReference type="PROSITE" id="PS50893"/>
    </source>
</evidence>
<dbReference type="EMBL" id="CP094528">
    <property type="protein sequence ID" value="UOE43621.1"/>
    <property type="molecule type" value="Genomic_DNA"/>
</dbReference>
<evidence type="ECO:0000256" key="1">
    <source>
        <dbReference type="ARBA" id="ARBA00022448"/>
    </source>
</evidence>
<dbReference type="SUPFAM" id="SSF52540">
    <property type="entry name" value="P-loop containing nucleoside triphosphate hydrolases"/>
    <property type="match status" value="1"/>
</dbReference>
<evidence type="ECO:0000313" key="5">
    <source>
        <dbReference type="EMBL" id="UOE43621.1"/>
    </source>
</evidence>
<evidence type="ECO:0000256" key="2">
    <source>
        <dbReference type="ARBA" id="ARBA00022741"/>
    </source>
</evidence>
<dbReference type="Pfam" id="PF00005">
    <property type="entry name" value="ABC_tran"/>
    <property type="match status" value="1"/>
</dbReference>
<keyword evidence="2" id="KW-0547">Nucleotide-binding</keyword>
<accession>A0ABY4C0H6</accession>
<proteinExistence type="predicted"/>
<sequence>MTAAVLELRSVSKTYPGHPPVNALQDVSLQVHAGELTAVVGASGSGKTTMLSIMGTLDTPTAGEVVVAGVDTGRLDEAGRAALRAERFGFVFQQFFLLPAVDALDNVATGLLYAGVGLAERRRRARRALEQVGLGHRLHHRPGALSGGEQQRVAIARAMVGCPDVLFADEPTGALDSATGAGIVELLRGAAADGAAVVVITHDEQIAASLDHRVGLRDGRVVAEQGVAS</sequence>
<dbReference type="InterPro" id="IPR017871">
    <property type="entry name" value="ABC_transporter-like_CS"/>
</dbReference>
<dbReference type="InterPro" id="IPR027417">
    <property type="entry name" value="P-loop_NTPase"/>
</dbReference>
<organism evidence="5 6">
    <name type="scientific">Agromyces larvae</name>
    <dbReference type="NCBI Taxonomy" id="2929802"/>
    <lineage>
        <taxon>Bacteria</taxon>
        <taxon>Bacillati</taxon>
        <taxon>Actinomycetota</taxon>
        <taxon>Actinomycetes</taxon>
        <taxon>Micrococcales</taxon>
        <taxon>Microbacteriaceae</taxon>
        <taxon>Agromyces</taxon>
    </lineage>
</organism>
<dbReference type="InterPro" id="IPR015854">
    <property type="entry name" value="ABC_transpr_LolD-like"/>
</dbReference>
<name>A0ABY4C0H6_9MICO</name>
<dbReference type="GO" id="GO:0005524">
    <property type="term" value="F:ATP binding"/>
    <property type="evidence" value="ECO:0007669"/>
    <property type="project" value="UniProtKB-KW"/>
</dbReference>
<gene>
    <name evidence="5" type="ORF">MTO99_15800</name>
</gene>
<keyword evidence="1" id="KW-0813">Transport</keyword>
<dbReference type="CDD" id="cd03255">
    <property type="entry name" value="ABC_MJ0796_LolCDE_FtsE"/>
    <property type="match status" value="1"/>
</dbReference>
<dbReference type="InterPro" id="IPR017911">
    <property type="entry name" value="MacB-like_ATP-bd"/>
</dbReference>
<keyword evidence="3 5" id="KW-0067">ATP-binding</keyword>
<reference evidence="5 6" key="1">
    <citation type="submission" date="2022-03" db="EMBL/GenBank/DDBJ databases">
        <title>Mucilaginibacter sp. isolated from the gut of Protaetia brevitarsis seulensis larvae.</title>
        <authorList>
            <person name="Won M."/>
            <person name="Kim S.-J."/>
            <person name="Kwon S.-W."/>
        </authorList>
    </citation>
    <scope>NUCLEOTIDE SEQUENCE [LARGE SCALE GENOMIC DNA]</scope>
    <source>
        <strain evidence="5 6">CFWR-12</strain>
    </source>
</reference>
<dbReference type="PANTHER" id="PTHR24220">
    <property type="entry name" value="IMPORT ATP-BINDING PROTEIN"/>
    <property type="match status" value="1"/>
</dbReference>
<evidence type="ECO:0000256" key="3">
    <source>
        <dbReference type="ARBA" id="ARBA00022840"/>
    </source>
</evidence>
<dbReference type="InterPro" id="IPR003593">
    <property type="entry name" value="AAA+_ATPase"/>
</dbReference>
<dbReference type="PANTHER" id="PTHR24220:SF648">
    <property type="entry name" value="ABC TRANSPORTER ATP-BINDING PROTEIN YTRE"/>
    <property type="match status" value="1"/>
</dbReference>
<dbReference type="InterPro" id="IPR003439">
    <property type="entry name" value="ABC_transporter-like_ATP-bd"/>
</dbReference>
<dbReference type="PROSITE" id="PS50893">
    <property type="entry name" value="ABC_TRANSPORTER_2"/>
    <property type="match status" value="1"/>
</dbReference>
<protein>
    <submittedName>
        <fullName evidence="5">ABC transporter ATP-binding protein</fullName>
    </submittedName>
</protein>
<feature type="domain" description="ABC transporter" evidence="4">
    <location>
        <begin position="6"/>
        <end position="228"/>
    </location>
</feature>
<evidence type="ECO:0000313" key="6">
    <source>
        <dbReference type="Proteomes" id="UP000832097"/>
    </source>
</evidence>
<dbReference type="Proteomes" id="UP000832097">
    <property type="component" value="Chromosome"/>
</dbReference>
<dbReference type="SMART" id="SM00382">
    <property type="entry name" value="AAA"/>
    <property type="match status" value="1"/>
</dbReference>
<dbReference type="PROSITE" id="PS00211">
    <property type="entry name" value="ABC_TRANSPORTER_1"/>
    <property type="match status" value="1"/>
</dbReference>